<feature type="compositionally biased region" description="Basic and acidic residues" evidence="1">
    <location>
        <begin position="244"/>
        <end position="258"/>
    </location>
</feature>
<feature type="transmembrane region" description="Helical" evidence="2">
    <location>
        <begin position="694"/>
        <end position="715"/>
    </location>
</feature>
<keyword evidence="2" id="KW-0812">Transmembrane</keyword>
<feature type="compositionally biased region" description="Gly residues" evidence="1">
    <location>
        <begin position="270"/>
        <end position="283"/>
    </location>
</feature>
<dbReference type="EMBL" id="AWQX01000349">
    <property type="protein sequence ID" value="EST20543.1"/>
    <property type="molecule type" value="Genomic_DNA"/>
</dbReference>
<feature type="compositionally biased region" description="Polar residues" evidence="1">
    <location>
        <begin position="172"/>
        <end position="181"/>
    </location>
</feature>
<keyword evidence="2" id="KW-1133">Transmembrane helix</keyword>
<feature type="compositionally biased region" description="Gly residues" evidence="1">
    <location>
        <begin position="43"/>
        <end position="54"/>
    </location>
</feature>
<dbReference type="InterPro" id="IPR016024">
    <property type="entry name" value="ARM-type_fold"/>
</dbReference>
<feature type="non-terminal residue" evidence="3">
    <location>
        <position position="1"/>
    </location>
</feature>
<sequence length="1432" mass="154496">QSDAPGALGAPGAQPAPGASLEPGGGACAGSPQPSTDADKPEGSGGGCGGGGGATQEQKSPAPPNVSHQDPQAALGTAAGVPADQTVTVLDGADGAVDQSIGRQQAQLKAAPPTAQRPSGAPQTLDGKPPEQAAAPQVSGQLERVAPPGQGQQQKADGQQVQGQNPAQQVQTPNVPDTDTGNADAHDVQNMQDAVNDVPSTDPGLNVTVGPAPQVQLTGDADPKLTDQQAGKYNDKTTTIQDTGRQDAAKPLGEDHIYPDVPDETLRGNVPGGVGGQGGGPGKSGEPLKPGEATVVQQQRGPQIKQAIGQGQGQVRSAQTKNKQQQAEARKKNQSDIDKETADNARKQTDKRGEVGVQATQARDQWRSEQDKKVADSDQQADQSHTENNQKILSKRDDSNKQVKDRQTSDNKKIEDNRQQAQQKAQDEKDKKKHESSGWFGWITSKIKDAFNALLSAVTKIFDFFRKLVNDIIDGFKKFADSVIDTCRKLAVDLIKAVADTLIKICDVLLAAFPALRDKFRKAIEALRDAAIAAVNALADALKAAVNKLLDALGAALNALLKLAEATLKAIINQVRAAVEAAINFVKAAIAALGQLAALIADIAPDPGGWLKKMGAAAMDGIQHHLWGAIKTAVKAWFDQKVESVVGLTSTLLNILIKGCVSLKKIGQMAWKAIISALPMMLAQIIIEKVISMIVPAAGAILTIIQGLMAAWGTVSKIIAAFGKFFAFLKAVKAGPAACLFAEAVAAGVVALLEFVSQYLLSKLKGAGKAVGTKLKALAQKIMKALAKAGKGARKAVGTAVNRARTGLRNALSSVRERFPSRRRPAESTFGEHPHERPGEPHATPRHPEEGRPRTHHSEERPTDTKRPAEHEDPKSTKPHEREEPKPSKPHEPEEPKKPRRPERPKEPARPKRPVSRVGRALNRAKGAVKGALAKARNAARALGRKLKNSKLGRAIRNGAHKVYDAYKRKRDQFRDWWNKHKEDRQRKREERHKKENSPQAKSERLEKVVARIRPRIESMLRRGVRGAVLRGLLAAMRVWYRLTGLELSGGERFGILATLNPSVKVTNGLTVDEQQLLEMLNELSAEILQHPTVRAGAGRISQSGSTANTRRFTVPEGVGLASMASFMTYDSKMMVGSSREKAYDIFHFATNQRSDEMPVMVAHHVSREPNRISQAREDRIAAAPDEQTRQAQRELENADRFAKGFVKPRISKVRRDGTVAEQNKEGLPYRNKVTKSGRVKKGIGEGIFGDSDHGREVLSVIGQLARGERVGGTAGRDAAFVGSLVLAKEVQRNPRTAVTGAMVMQMAMEGKLVTGVGEMDDPKTSFDRMKVDPGKSFEAVEALKYMPMEGVGAMEQTRNLNNELADRGPFRPQLADRPFAGGQTMANREILAIQMWVKSLDIKTDEGGEMRTLAELKSKIREKMYELYGLK</sequence>
<feature type="transmembrane region" description="Helical" evidence="2">
    <location>
        <begin position="735"/>
        <end position="756"/>
    </location>
</feature>
<feature type="compositionally biased region" description="Polar residues" evidence="1">
    <location>
        <begin position="377"/>
        <end position="392"/>
    </location>
</feature>
<dbReference type="Proteomes" id="UP000017984">
    <property type="component" value="Chromosome"/>
</dbReference>
<feature type="compositionally biased region" description="Basic and acidic residues" evidence="1">
    <location>
        <begin position="328"/>
        <end position="354"/>
    </location>
</feature>
<feature type="compositionally biased region" description="Polar residues" evidence="1">
    <location>
        <begin position="315"/>
        <end position="327"/>
    </location>
</feature>
<proteinExistence type="predicted"/>
<evidence type="ECO:0000313" key="3">
    <source>
        <dbReference type="EMBL" id="EST20543.1"/>
    </source>
</evidence>
<feature type="compositionally biased region" description="Polar residues" evidence="1">
    <location>
        <begin position="226"/>
        <end position="243"/>
    </location>
</feature>
<keyword evidence="4" id="KW-1185">Reference proteome</keyword>
<evidence type="ECO:0000256" key="1">
    <source>
        <dbReference type="SAM" id="MobiDB-lite"/>
    </source>
</evidence>
<feature type="region of interest" description="Disordered" evidence="1">
    <location>
        <begin position="808"/>
        <end position="933"/>
    </location>
</feature>
<feature type="compositionally biased region" description="Basic and acidic residues" evidence="1">
    <location>
        <begin position="364"/>
        <end position="376"/>
    </location>
</feature>
<name>V6JLD0_STRRC</name>
<dbReference type="PATRIC" id="fig|1352936.5.peg.8156"/>
<feature type="region of interest" description="Disordered" evidence="1">
    <location>
        <begin position="982"/>
        <end position="1005"/>
    </location>
</feature>
<evidence type="ECO:0000256" key="2">
    <source>
        <dbReference type="SAM" id="Phobius"/>
    </source>
</evidence>
<dbReference type="STRING" id="1352936.M878_39395"/>
<dbReference type="HOGENOM" id="CLU_252348_0_0_11"/>
<reference evidence="3 4" key="1">
    <citation type="journal article" date="2014" name="Genome Announc.">
        <title>Draft Genome Sequence of Streptomyces roseochromogenes subsp. oscitans DS 12.976, Producer of the Aminocoumarin Antibiotic Clorobiocin.</title>
        <authorList>
            <person name="Ruckert C."/>
            <person name="Kalinowski J."/>
            <person name="Heide L."/>
            <person name="Apel A.K."/>
        </authorList>
    </citation>
    <scope>NUCLEOTIDE SEQUENCE [LARGE SCALE GENOMIC DNA]</scope>
    <source>
        <strain evidence="3 4">DS 12.976</strain>
    </source>
</reference>
<feature type="compositionally biased region" description="Basic and acidic residues" evidence="1">
    <location>
        <begin position="394"/>
        <end position="418"/>
    </location>
</feature>
<feature type="compositionally biased region" description="Low complexity" evidence="1">
    <location>
        <begin position="149"/>
        <end position="171"/>
    </location>
</feature>
<protein>
    <submittedName>
        <fullName evidence="3">Uncharacterized protein</fullName>
    </submittedName>
</protein>
<feature type="compositionally biased region" description="Basic and acidic residues" evidence="1">
    <location>
        <begin position="846"/>
        <end position="910"/>
    </location>
</feature>
<comment type="caution">
    <text evidence="3">The sequence shown here is derived from an EMBL/GenBank/DDBJ whole genome shotgun (WGS) entry which is preliminary data.</text>
</comment>
<dbReference type="SUPFAM" id="SSF48371">
    <property type="entry name" value="ARM repeat"/>
    <property type="match status" value="1"/>
</dbReference>
<feature type="compositionally biased region" description="Low complexity" evidence="1">
    <location>
        <begin position="1"/>
        <end position="19"/>
    </location>
</feature>
<accession>V6JLD0</accession>
<feature type="region of interest" description="Disordered" evidence="1">
    <location>
        <begin position="1"/>
        <end position="433"/>
    </location>
</feature>
<gene>
    <name evidence="3" type="ORF">M878_39395</name>
</gene>
<evidence type="ECO:0000313" key="4">
    <source>
        <dbReference type="Proteomes" id="UP000017984"/>
    </source>
</evidence>
<keyword evidence="2" id="KW-0472">Membrane</keyword>
<organism evidence="3 4">
    <name type="scientific">Streptomyces roseochromogenus subsp. oscitans DS 12.976</name>
    <dbReference type="NCBI Taxonomy" id="1352936"/>
    <lineage>
        <taxon>Bacteria</taxon>
        <taxon>Bacillati</taxon>
        <taxon>Actinomycetota</taxon>
        <taxon>Actinomycetes</taxon>
        <taxon>Kitasatosporales</taxon>
        <taxon>Streptomycetaceae</taxon>
        <taxon>Streptomyces</taxon>
    </lineage>
</organism>
<feature type="compositionally biased region" description="Basic and acidic residues" evidence="1">
    <location>
        <begin position="815"/>
        <end position="840"/>
    </location>
</feature>